<comment type="function">
    <text evidence="8">Probably functions as a manganese efflux pump.</text>
</comment>
<dbReference type="Pfam" id="PF02659">
    <property type="entry name" value="Mntp"/>
    <property type="match status" value="1"/>
</dbReference>
<evidence type="ECO:0000256" key="1">
    <source>
        <dbReference type="ARBA" id="ARBA00022448"/>
    </source>
</evidence>
<protein>
    <recommendedName>
        <fullName evidence="8">Putative manganese efflux pump MntP</fullName>
    </recommendedName>
</protein>
<dbReference type="Proteomes" id="UP000000345">
    <property type="component" value="Chromosome"/>
</dbReference>
<feature type="transmembrane region" description="Helical" evidence="8">
    <location>
        <begin position="103"/>
        <end position="122"/>
    </location>
</feature>
<dbReference type="PaxDb" id="79929-MTBMA_c03820"/>
<dbReference type="InterPro" id="IPR003810">
    <property type="entry name" value="Mntp/YtaF"/>
</dbReference>
<reference evidence="9 10" key="2">
    <citation type="journal article" date="2010" name="J. Bacteriol.">
        <title>Complete genome sequence of Methanothermobacter marburgensis, a methanoarchaeon model organism.</title>
        <authorList>
            <person name="Liesegang H."/>
            <person name="Kaster A.K."/>
            <person name="Wiezer A."/>
            <person name="Goenrich M."/>
            <person name="Wollherr A."/>
            <person name="Seedorf H."/>
            <person name="Gottschalk G."/>
            <person name="Thauer R.K."/>
        </authorList>
    </citation>
    <scope>NUCLEOTIDE SEQUENCE [LARGE SCALE GENOMIC DNA]</scope>
    <source>
        <strain evidence="10">ATCC BAA-927 / DSM 2133 / JCM 14651 / NBRC 100331 / OCM 82 / Marburg</strain>
    </source>
</reference>
<keyword evidence="3 8" id="KW-0812">Transmembrane</keyword>
<evidence type="ECO:0000256" key="5">
    <source>
        <dbReference type="ARBA" id="ARBA00023065"/>
    </source>
</evidence>
<evidence type="ECO:0000256" key="4">
    <source>
        <dbReference type="ARBA" id="ARBA00022989"/>
    </source>
</evidence>
<feature type="transmembrane region" description="Helical" evidence="8">
    <location>
        <begin position="161"/>
        <end position="178"/>
    </location>
</feature>
<keyword evidence="7 8" id="KW-0464">Manganese</keyword>
<dbReference type="GeneID" id="9704088"/>
<feature type="transmembrane region" description="Helical" evidence="8">
    <location>
        <begin position="6"/>
        <end position="23"/>
    </location>
</feature>
<keyword evidence="1 8" id="KW-0813">Transport</keyword>
<keyword evidence="2 8" id="KW-1003">Cell membrane</keyword>
<organism evidence="9 10">
    <name type="scientific">Methanothermobacter marburgensis (strain ATCC BAA-927 / DSM 2133 / JCM 14651 / NBRC 100331 / OCM 82 / Marburg)</name>
    <name type="common">Methanobacterium thermoautotrophicum</name>
    <dbReference type="NCBI Taxonomy" id="79929"/>
    <lineage>
        <taxon>Archaea</taxon>
        <taxon>Methanobacteriati</taxon>
        <taxon>Methanobacteriota</taxon>
        <taxon>Methanomada group</taxon>
        <taxon>Methanobacteria</taxon>
        <taxon>Methanobacteriales</taxon>
        <taxon>Methanobacteriaceae</taxon>
        <taxon>Methanothermobacter</taxon>
    </lineage>
</organism>
<reference key="1">
    <citation type="submission" date="2009-08" db="EMBL/GenBank/DDBJ databases">
        <title>The genome sequence of Methanothermobacter marburgensis.</title>
        <authorList>
            <person name="Kaster A."/>
            <person name="Seedorf H."/>
            <person name="Goenrich M."/>
            <person name="Wiezer A."/>
            <person name="Liesegang H."/>
            <person name="Thauer R."/>
            <person name="Gottschalk G."/>
        </authorList>
    </citation>
    <scope>NUCLEOTIDE SEQUENCE</scope>
    <source>
        <strain>Marburg</strain>
    </source>
</reference>
<feature type="transmembrane region" description="Helical" evidence="8">
    <location>
        <begin position="63"/>
        <end position="82"/>
    </location>
</feature>
<dbReference type="GO" id="GO:0005384">
    <property type="term" value="F:manganese ion transmembrane transporter activity"/>
    <property type="evidence" value="ECO:0007669"/>
    <property type="project" value="UniProtKB-UniRule"/>
</dbReference>
<gene>
    <name evidence="8" type="primary">mntP</name>
    <name evidence="9" type="ordered locus">MTBMA_c03820</name>
</gene>
<dbReference type="GO" id="GO:0005886">
    <property type="term" value="C:plasma membrane"/>
    <property type="evidence" value="ECO:0007669"/>
    <property type="project" value="UniProtKB-SubCell"/>
</dbReference>
<dbReference type="PANTHER" id="PTHR35529:SF1">
    <property type="entry name" value="MANGANESE EFFLUX PUMP MNTP-RELATED"/>
    <property type="match status" value="1"/>
</dbReference>
<dbReference type="OrthoDB" id="53356at2157"/>
<dbReference type="STRING" id="79929.MTBMA_c03820"/>
<dbReference type="PATRIC" id="fig|79929.8.peg.371"/>
<proteinExistence type="inferred from homology"/>
<dbReference type="InterPro" id="IPR022929">
    <property type="entry name" value="Put_MntP"/>
</dbReference>
<evidence type="ECO:0000256" key="6">
    <source>
        <dbReference type="ARBA" id="ARBA00023136"/>
    </source>
</evidence>
<feature type="transmembrane region" description="Helical" evidence="8">
    <location>
        <begin position="128"/>
        <end position="149"/>
    </location>
</feature>
<feature type="transmembrane region" description="Helical" evidence="8">
    <location>
        <begin position="35"/>
        <end position="57"/>
    </location>
</feature>
<keyword evidence="5 8" id="KW-0406">Ion transport</keyword>
<comment type="similarity">
    <text evidence="8">Belongs to the MntP (TC 9.B.29) family.</text>
</comment>
<dbReference type="HAMAP" id="MF_01521">
    <property type="entry name" value="MntP_pump"/>
    <property type="match status" value="1"/>
</dbReference>
<dbReference type="PANTHER" id="PTHR35529">
    <property type="entry name" value="MANGANESE EFFLUX PUMP MNTP-RELATED"/>
    <property type="match status" value="1"/>
</dbReference>
<sequence>MDLLSMVFIGIGLGMDTFSISVSRGLVGHESGINYALITAFSFGAFQAFMPILGWISGLEIQSLVSAFAPWVAFTLLLLIGLKMIYESTMLEEEEFKFSYRELLLLSVATSIDAFAVGVSFALLNISIWLPIIIIGVITFFLSLGGSYLGEKIGHIFENRIEALGGVILILIGLRILLENNVL</sequence>
<comment type="subcellular location">
    <subcellularLocation>
        <location evidence="8">Cell membrane</location>
        <topology evidence="8">Multi-pass membrane protein</topology>
    </subcellularLocation>
</comment>
<dbReference type="HOGENOM" id="CLU_096410_3_0_2"/>
<name>D9PUT6_METTM</name>
<evidence type="ECO:0000313" key="9">
    <source>
        <dbReference type="EMBL" id="ADL57983.1"/>
    </source>
</evidence>
<evidence type="ECO:0000256" key="3">
    <source>
        <dbReference type="ARBA" id="ARBA00022692"/>
    </source>
</evidence>
<accession>D9PUT6</accession>
<dbReference type="EMBL" id="CP001710">
    <property type="protein sequence ID" value="ADL57983.1"/>
    <property type="molecule type" value="Genomic_DNA"/>
</dbReference>
<evidence type="ECO:0000313" key="10">
    <source>
        <dbReference type="Proteomes" id="UP000000345"/>
    </source>
</evidence>
<evidence type="ECO:0000256" key="7">
    <source>
        <dbReference type="ARBA" id="ARBA00023211"/>
    </source>
</evidence>
<keyword evidence="6 8" id="KW-0472">Membrane</keyword>
<keyword evidence="10" id="KW-1185">Reference proteome</keyword>
<dbReference type="AlphaFoldDB" id="D9PUT6"/>
<dbReference type="KEGG" id="mmg:MTBMA_c03820"/>
<evidence type="ECO:0000256" key="8">
    <source>
        <dbReference type="HAMAP-Rule" id="MF_01521"/>
    </source>
</evidence>
<evidence type="ECO:0000256" key="2">
    <source>
        <dbReference type="ARBA" id="ARBA00022475"/>
    </source>
</evidence>
<keyword evidence="4 8" id="KW-1133">Transmembrane helix</keyword>
<dbReference type="GeneID" id="43708412"/>
<dbReference type="RefSeq" id="WP_013295210.1">
    <property type="nucleotide sequence ID" value="NC_014408.1"/>
</dbReference>